<dbReference type="InterPro" id="IPR052161">
    <property type="entry name" value="Mycobact_Acyl-CoA_DH"/>
</dbReference>
<dbReference type="InterPro" id="IPR013786">
    <property type="entry name" value="AcylCoA_DH/ox_N"/>
</dbReference>
<evidence type="ECO:0000256" key="3">
    <source>
        <dbReference type="ARBA" id="ARBA00022630"/>
    </source>
</evidence>
<dbReference type="Gene3D" id="1.20.140.10">
    <property type="entry name" value="Butyryl-CoA Dehydrogenase, subunit A, domain 3"/>
    <property type="match status" value="1"/>
</dbReference>
<feature type="domain" description="Acyl-CoA dehydrogenase/oxidase C-terminal" evidence="8">
    <location>
        <begin position="236"/>
        <end position="389"/>
    </location>
</feature>
<keyword evidence="4 6" id="KW-0274">FAD</keyword>
<proteinExistence type="inferred from homology"/>
<dbReference type="InterPro" id="IPR037069">
    <property type="entry name" value="AcylCoA_DH/ox_N_sf"/>
</dbReference>
<comment type="caution">
    <text evidence="11">The sequence shown here is derived from an EMBL/GenBank/DDBJ whole genome shotgun (WGS) entry which is preliminary data.</text>
</comment>
<dbReference type="SUPFAM" id="SSF47203">
    <property type="entry name" value="Acyl-CoA dehydrogenase C-terminal domain-like"/>
    <property type="match status" value="1"/>
</dbReference>
<dbReference type="Proteomes" id="UP000730482">
    <property type="component" value="Unassembled WGS sequence"/>
</dbReference>
<dbReference type="Gene3D" id="2.40.110.10">
    <property type="entry name" value="Butyryl-CoA Dehydrogenase, subunit A, domain 2"/>
    <property type="match status" value="1"/>
</dbReference>
<dbReference type="SUPFAM" id="SSF56645">
    <property type="entry name" value="Acyl-CoA dehydrogenase NM domain-like"/>
    <property type="match status" value="1"/>
</dbReference>
<feature type="region of interest" description="Disordered" evidence="7">
    <location>
        <begin position="390"/>
        <end position="409"/>
    </location>
</feature>
<evidence type="ECO:0000256" key="6">
    <source>
        <dbReference type="RuleBase" id="RU362125"/>
    </source>
</evidence>
<dbReference type="Gene3D" id="1.10.540.10">
    <property type="entry name" value="Acyl-CoA dehydrogenase/oxidase, N-terminal domain"/>
    <property type="match status" value="1"/>
</dbReference>
<keyword evidence="3 6" id="KW-0285">Flavoprotein</keyword>
<feature type="domain" description="Acyl-CoA oxidase/dehydrogenase middle" evidence="9">
    <location>
        <begin position="127"/>
        <end position="224"/>
    </location>
</feature>
<dbReference type="PANTHER" id="PTHR43292:SF3">
    <property type="entry name" value="ACYL-COA DEHYDROGENASE FADE29"/>
    <property type="match status" value="1"/>
</dbReference>
<comment type="similarity">
    <text evidence="2 6">Belongs to the acyl-CoA dehydrogenase family.</text>
</comment>
<evidence type="ECO:0000256" key="5">
    <source>
        <dbReference type="ARBA" id="ARBA00023002"/>
    </source>
</evidence>
<evidence type="ECO:0000259" key="9">
    <source>
        <dbReference type="Pfam" id="PF02770"/>
    </source>
</evidence>
<dbReference type="InterPro" id="IPR036250">
    <property type="entry name" value="AcylCo_DH-like_C"/>
</dbReference>
<evidence type="ECO:0000256" key="1">
    <source>
        <dbReference type="ARBA" id="ARBA00001974"/>
    </source>
</evidence>
<evidence type="ECO:0000256" key="2">
    <source>
        <dbReference type="ARBA" id="ARBA00009347"/>
    </source>
</evidence>
<reference evidence="11 12" key="1">
    <citation type="submission" date="2020-02" db="EMBL/GenBank/DDBJ databases">
        <title>Acidophilic actinobacteria isolated from forest soil.</title>
        <authorList>
            <person name="Golinska P."/>
        </authorList>
    </citation>
    <scope>NUCLEOTIDE SEQUENCE [LARGE SCALE GENOMIC DNA]</scope>
    <source>
        <strain evidence="11 12">NL8</strain>
    </source>
</reference>
<evidence type="ECO:0000259" key="10">
    <source>
        <dbReference type="Pfam" id="PF02771"/>
    </source>
</evidence>
<accession>A0ABS5KN92</accession>
<evidence type="ECO:0000256" key="7">
    <source>
        <dbReference type="SAM" id="MobiDB-lite"/>
    </source>
</evidence>
<evidence type="ECO:0000313" key="12">
    <source>
        <dbReference type="Proteomes" id="UP000730482"/>
    </source>
</evidence>
<dbReference type="InterPro" id="IPR009100">
    <property type="entry name" value="AcylCoA_DH/oxidase_NM_dom_sf"/>
</dbReference>
<dbReference type="InterPro" id="IPR006091">
    <property type="entry name" value="Acyl-CoA_Oxase/DH_mid-dom"/>
</dbReference>
<keyword evidence="12" id="KW-1185">Reference proteome</keyword>
<dbReference type="Pfam" id="PF00441">
    <property type="entry name" value="Acyl-CoA_dh_1"/>
    <property type="match status" value="1"/>
</dbReference>
<dbReference type="RefSeq" id="WP_212009115.1">
    <property type="nucleotide sequence ID" value="NZ_JAAFYZ010000030.1"/>
</dbReference>
<evidence type="ECO:0000259" key="8">
    <source>
        <dbReference type="Pfam" id="PF00441"/>
    </source>
</evidence>
<organism evidence="11 12">
    <name type="scientific">Catenulispora pinistramenti</name>
    <dbReference type="NCBI Taxonomy" id="2705254"/>
    <lineage>
        <taxon>Bacteria</taxon>
        <taxon>Bacillati</taxon>
        <taxon>Actinomycetota</taxon>
        <taxon>Actinomycetes</taxon>
        <taxon>Catenulisporales</taxon>
        <taxon>Catenulisporaceae</taxon>
        <taxon>Catenulispora</taxon>
    </lineage>
</organism>
<name>A0ABS5KN92_9ACTN</name>
<dbReference type="Pfam" id="PF02770">
    <property type="entry name" value="Acyl-CoA_dh_M"/>
    <property type="match status" value="1"/>
</dbReference>
<dbReference type="EMBL" id="JAAFYZ010000030">
    <property type="protein sequence ID" value="MBS2547528.1"/>
    <property type="molecule type" value="Genomic_DNA"/>
</dbReference>
<protein>
    <submittedName>
        <fullName evidence="11">Acyl-CoA dehydrogenase family protein</fullName>
    </submittedName>
</protein>
<evidence type="ECO:0000313" key="11">
    <source>
        <dbReference type="EMBL" id="MBS2547528.1"/>
    </source>
</evidence>
<feature type="domain" description="Acyl-CoA dehydrogenase/oxidase N-terminal" evidence="10">
    <location>
        <begin position="6"/>
        <end position="123"/>
    </location>
</feature>
<dbReference type="InterPro" id="IPR046373">
    <property type="entry name" value="Acyl-CoA_Oxase/DH_mid-dom_sf"/>
</dbReference>
<keyword evidence="5 6" id="KW-0560">Oxidoreductase</keyword>
<dbReference type="Pfam" id="PF02771">
    <property type="entry name" value="Acyl-CoA_dh_N"/>
    <property type="match status" value="1"/>
</dbReference>
<comment type="cofactor">
    <cofactor evidence="1 6">
        <name>FAD</name>
        <dbReference type="ChEBI" id="CHEBI:57692"/>
    </cofactor>
</comment>
<dbReference type="InterPro" id="IPR009075">
    <property type="entry name" value="AcylCo_DH/oxidase_C"/>
</dbReference>
<dbReference type="PANTHER" id="PTHR43292">
    <property type="entry name" value="ACYL-COA DEHYDROGENASE"/>
    <property type="match status" value="1"/>
</dbReference>
<evidence type="ECO:0000256" key="4">
    <source>
        <dbReference type="ARBA" id="ARBA00022827"/>
    </source>
</evidence>
<sequence length="409" mass="45088">MQLRDTPAQQRFREELRAWLRAVLPTLDPQPSQDDWPARRSYDSHWQALLHQAGYAGLNWPAEYGGRGATPTEHLIFLEESELAGAPYVGVNFVGLLHAGPTLIAEAGPEQRERHIPAILRGDEIWCQGFSEPDAGSDLAALRTRAVLDGGGDDYVVNGRKIWTSHAEVADFCELLVRTGPPDGPKHQGITWLIMPMDAPGLTLRPLMTAGGSTEFSEMILEDVRIPVANRVGEEGDGWRIAMVTFAFERGTGFVAEVVWARRRLLEIAALARENATWEDSEIRRRIARLAAEFDALWALVKRNVSEAEHSADGIPGPGSSVFKLRFSEARQHLDDLHAEVRGRDSLAFDDDLCTYDGEPGYERLRSLAYTIAAGTSQVQRNIIGERILGLPKEPREPSASGAAKGGGR</sequence>
<gene>
    <name evidence="11" type="ORF">KGQ19_11665</name>
</gene>